<dbReference type="GO" id="GO:0016705">
    <property type="term" value="F:oxidoreductase activity, acting on paired donors, with incorporation or reduction of molecular oxygen"/>
    <property type="evidence" value="ECO:0007669"/>
    <property type="project" value="InterPro"/>
</dbReference>
<keyword evidence="3 7" id="KW-0349">Heme</keyword>
<dbReference type="InterPro" id="IPR050121">
    <property type="entry name" value="Cytochrome_P450_monoxygenase"/>
</dbReference>
<evidence type="ECO:0000256" key="2">
    <source>
        <dbReference type="ARBA" id="ARBA00010617"/>
    </source>
</evidence>
<evidence type="ECO:0000256" key="8">
    <source>
        <dbReference type="SAM" id="Phobius"/>
    </source>
</evidence>
<dbReference type="OrthoDB" id="3934656at2759"/>
<organism evidence="9 10">
    <name type="scientific">Cytospora mali</name>
    <name type="common">Apple Valsa canker fungus</name>
    <name type="synonym">Valsa mali</name>
    <dbReference type="NCBI Taxonomy" id="578113"/>
    <lineage>
        <taxon>Eukaryota</taxon>
        <taxon>Fungi</taxon>
        <taxon>Dikarya</taxon>
        <taxon>Ascomycota</taxon>
        <taxon>Pezizomycotina</taxon>
        <taxon>Sordariomycetes</taxon>
        <taxon>Sordariomycetidae</taxon>
        <taxon>Diaporthales</taxon>
        <taxon>Cytosporaceae</taxon>
        <taxon>Cytospora</taxon>
    </lineage>
</organism>
<evidence type="ECO:0000256" key="7">
    <source>
        <dbReference type="PIRSR" id="PIRSR602403-1"/>
    </source>
</evidence>
<dbReference type="Gene3D" id="1.10.630.10">
    <property type="entry name" value="Cytochrome P450"/>
    <property type="match status" value="1"/>
</dbReference>
<dbReference type="Proteomes" id="UP000078559">
    <property type="component" value="Chromosome 4"/>
</dbReference>
<dbReference type="PANTHER" id="PTHR24305:SF232">
    <property type="entry name" value="P450, PUTATIVE (EUROFUNG)-RELATED"/>
    <property type="match status" value="1"/>
</dbReference>
<keyword evidence="6" id="KW-0503">Monooxygenase</keyword>
<evidence type="ECO:0000313" key="9">
    <source>
        <dbReference type="EMBL" id="KUI68620.1"/>
    </source>
</evidence>
<keyword evidence="6" id="KW-0560">Oxidoreductase</keyword>
<dbReference type="CDD" id="cd11060">
    <property type="entry name" value="CYP57A1-like"/>
    <property type="match status" value="1"/>
</dbReference>
<dbReference type="InterPro" id="IPR036396">
    <property type="entry name" value="Cyt_P450_sf"/>
</dbReference>
<dbReference type="Pfam" id="PF00067">
    <property type="entry name" value="p450"/>
    <property type="match status" value="1"/>
</dbReference>
<feature type="binding site" description="axial binding residue" evidence="7">
    <location>
        <position position="440"/>
    </location>
    <ligand>
        <name>heme</name>
        <dbReference type="ChEBI" id="CHEBI:30413"/>
    </ligand>
    <ligandPart>
        <name>Fe</name>
        <dbReference type="ChEBI" id="CHEBI:18248"/>
    </ligandPart>
</feature>
<dbReference type="InterPro" id="IPR002403">
    <property type="entry name" value="Cyt_P450_E_grp-IV"/>
</dbReference>
<dbReference type="SMR" id="A0A194VXT7"/>
<sequence>MDTLSSQGLWLIAVVQVIIGTTSLLVWRRYFSPLSDIPGPILASISRLWHIKHILAGDHNIELISLHKKHGHFVRIAHNEVSVSHPDGIKKILLAPLEKAAWYKAMAIPDYRFQTPQSETDPKRKVARSKHFASGYTISNLLHNEGHIDEIIGLFLGWMDKFAESREPVNLRMFFSFTTSDIIGELLFSQPFGFLSQGKDIGNAIANSIPLSAYAAVMGFFRWTHTLLVANPLVTWLRILPMGHLYDHAVQAIDKRLANKDARFDLISHWFKSLERDPDMTVRDIYAKATSDVGAGLDTVTVGLSSFVYHMIRHPDAWRRARAEIEEAQKIRGICGDRVISYEDAQKLPFLQACIKEAIRVFAPACFPLSRIAPAEGVTIGDRYFPKGTTLSVNPWVMHSSTEFWGPDAAEFNPDRWMKNEEVAVMEKYFIPWGVGYQSCPGQNISKIELSKLAAVLVRDYDIRQVDEAKEWEWKAYITVVPHSWDCYISKVGS</sequence>
<evidence type="ECO:0000256" key="3">
    <source>
        <dbReference type="ARBA" id="ARBA00022617"/>
    </source>
</evidence>
<dbReference type="PRINTS" id="PR00385">
    <property type="entry name" value="P450"/>
</dbReference>
<accession>A0A194VXT7</accession>
<keyword evidence="8" id="KW-0472">Membrane</keyword>
<dbReference type="GO" id="GO:0005506">
    <property type="term" value="F:iron ion binding"/>
    <property type="evidence" value="ECO:0007669"/>
    <property type="project" value="InterPro"/>
</dbReference>
<proteinExistence type="inferred from homology"/>
<dbReference type="GO" id="GO:0020037">
    <property type="term" value="F:heme binding"/>
    <property type="evidence" value="ECO:0007669"/>
    <property type="project" value="InterPro"/>
</dbReference>
<keyword evidence="8" id="KW-1133">Transmembrane helix</keyword>
<reference evidence="9" key="1">
    <citation type="submission" date="2014-12" db="EMBL/GenBank/DDBJ databases">
        <title>Genome Sequence of Valsa Canker Pathogens Uncovers a Specific Adaption of Colonization on Woody Bark.</title>
        <authorList>
            <person name="Yin Z."/>
            <person name="Liu H."/>
            <person name="Gao X."/>
            <person name="Li Z."/>
            <person name="Song N."/>
            <person name="Ke X."/>
            <person name="Dai Q."/>
            <person name="Wu Y."/>
            <person name="Sun Y."/>
            <person name="Xu J.-R."/>
            <person name="Kang Z.K."/>
            <person name="Wang L."/>
            <person name="Huang L."/>
        </authorList>
    </citation>
    <scope>NUCLEOTIDE SEQUENCE [LARGE SCALE GENOMIC DNA]</scope>
    <source>
        <strain evidence="9">03-8</strain>
    </source>
</reference>
<evidence type="ECO:0000256" key="1">
    <source>
        <dbReference type="ARBA" id="ARBA00001971"/>
    </source>
</evidence>
<keyword evidence="5 7" id="KW-0408">Iron</keyword>
<dbReference type="PRINTS" id="PR00465">
    <property type="entry name" value="EP450IV"/>
</dbReference>
<feature type="transmembrane region" description="Helical" evidence="8">
    <location>
        <begin position="6"/>
        <end position="27"/>
    </location>
</feature>
<keyword evidence="4 7" id="KW-0479">Metal-binding</keyword>
<evidence type="ECO:0000256" key="5">
    <source>
        <dbReference type="ARBA" id="ARBA00023004"/>
    </source>
</evidence>
<protein>
    <submittedName>
        <fullName evidence="9">Pisatin demethylase</fullName>
    </submittedName>
</protein>
<dbReference type="GO" id="GO:0004497">
    <property type="term" value="F:monooxygenase activity"/>
    <property type="evidence" value="ECO:0007669"/>
    <property type="project" value="UniProtKB-KW"/>
</dbReference>
<comment type="cofactor">
    <cofactor evidence="1 7">
        <name>heme</name>
        <dbReference type="ChEBI" id="CHEBI:30413"/>
    </cofactor>
</comment>
<dbReference type="SUPFAM" id="SSF48264">
    <property type="entry name" value="Cytochrome P450"/>
    <property type="match status" value="1"/>
</dbReference>
<dbReference type="AlphaFoldDB" id="A0A194VXT7"/>
<keyword evidence="8" id="KW-0812">Transmembrane</keyword>
<name>A0A194VXT7_CYTMA</name>
<evidence type="ECO:0000256" key="6">
    <source>
        <dbReference type="ARBA" id="ARBA00023033"/>
    </source>
</evidence>
<evidence type="ECO:0000313" key="10">
    <source>
        <dbReference type="Proteomes" id="UP000078559"/>
    </source>
</evidence>
<evidence type="ECO:0000256" key="4">
    <source>
        <dbReference type="ARBA" id="ARBA00022723"/>
    </source>
</evidence>
<gene>
    <name evidence="9" type="ORF">VM1G_03864</name>
</gene>
<dbReference type="PANTHER" id="PTHR24305">
    <property type="entry name" value="CYTOCHROME P450"/>
    <property type="match status" value="1"/>
</dbReference>
<keyword evidence="10" id="KW-1185">Reference proteome</keyword>
<comment type="similarity">
    <text evidence="2">Belongs to the cytochrome P450 family.</text>
</comment>
<dbReference type="InterPro" id="IPR001128">
    <property type="entry name" value="Cyt_P450"/>
</dbReference>
<dbReference type="EMBL" id="CM003101">
    <property type="protein sequence ID" value="KUI68620.1"/>
    <property type="molecule type" value="Genomic_DNA"/>
</dbReference>